<dbReference type="RefSeq" id="XP_009839576.1">
    <property type="nucleotide sequence ID" value="XM_009841274.1"/>
</dbReference>
<dbReference type="EMBL" id="KI913163">
    <property type="protein sequence ID" value="ETV70913.1"/>
    <property type="molecule type" value="Genomic_DNA"/>
</dbReference>
<dbReference type="GO" id="GO:0004526">
    <property type="term" value="F:ribonuclease P activity"/>
    <property type="evidence" value="ECO:0007669"/>
    <property type="project" value="TreeGrafter"/>
</dbReference>
<protein>
    <submittedName>
        <fullName evidence="1">Uncharacterized protein</fullName>
    </submittedName>
</protein>
<dbReference type="AlphaFoldDB" id="W4FW73"/>
<dbReference type="PANTHER" id="PTHR13547">
    <property type="match status" value="1"/>
</dbReference>
<dbReference type="VEuPathDB" id="FungiDB:H257_13668"/>
<organism evidence="1">
    <name type="scientific">Aphanomyces astaci</name>
    <name type="common">Crayfish plague agent</name>
    <dbReference type="NCBI Taxonomy" id="112090"/>
    <lineage>
        <taxon>Eukaryota</taxon>
        <taxon>Sar</taxon>
        <taxon>Stramenopiles</taxon>
        <taxon>Oomycota</taxon>
        <taxon>Saprolegniomycetes</taxon>
        <taxon>Saprolegniales</taxon>
        <taxon>Verrucalvaceae</taxon>
        <taxon>Aphanomyces</taxon>
    </lineage>
</organism>
<reference evidence="1" key="1">
    <citation type="submission" date="2013-12" db="EMBL/GenBank/DDBJ databases">
        <title>The Genome Sequence of Aphanomyces astaci APO3.</title>
        <authorList>
            <consortium name="The Broad Institute Genomics Platform"/>
            <person name="Russ C."/>
            <person name="Tyler B."/>
            <person name="van West P."/>
            <person name="Dieguez-Uribeondo J."/>
            <person name="Young S.K."/>
            <person name="Zeng Q."/>
            <person name="Gargeya S."/>
            <person name="Fitzgerald M."/>
            <person name="Abouelleil A."/>
            <person name="Alvarado L."/>
            <person name="Chapman S.B."/>
            <person name="Gainer-Dewar J."/>
            <person name="Goldberg J."/>
            <person name="Griggs A."/>
            <person name="Gujja S."/>
            <person name="Hansen M."/>
            <person name="Howarth C."/>
            <person name="Imamovic A."/>
            <person name="Ireland A."/>
            <person name="Larimer J."/>
            <person name="McCowan C."/>
            <person name="Murphy C."/>
            <person name="Pearson M."/>
            <person name="Poon T.W."/>
            <person name="Priest M."/>
            <person name="Roberts A."/>
            <person name="Saif S."/>
            <person name="Shea T."/>
            <person name="Sykes S."/>
            <person name="Wortman J."/>
            <person name="Nusbaum C."/>
            <person name="Birren B."/>
        </authorList>
    </citation>
    <scope>NUCLEOTIDE SEQUENCE [LARGE SCALE GENOMIC DNA]</scope>
    <source>
        <strain evidence="1">APO3</strain>
    </source>
</reference>
<dbReference type="STRING" id="112090.W4FW73"/>
<dbReference type="PANTHER" id="PTHR13547:SF1">
    <property type="entry name" value="MITOCHONDRIAL RIBONUCLEASE P CATALYTIC SUBUNIT"/>
    <property type="match status" value="1"/>
</dbReference>
<sequence length="590" mass="66560">MRRLHGRMGQHVARISRQDMSTLARWQQNSMMTIVAMPQRSFSTDVPKKEHGFRPQIHRLLYSSNTTLEEVFTMLASRVAPYDSKGSDAFFYKCLQHDSLSPSFFHDVVSYFDRFLHDDLVGPSDGAMASVVALLIKHGHLDHAESSLRVRLDRFPNLPPHFRVHAPFMEHYIAVGALELAWKCWESIKSSSTMHLPPDTVGPILASFALAALQHNDEHLLRKIMQDLHALRYQFSPADASAWEAAWHPPSPTAQPHIAAPMGQWSLGRHAQQLPVCTQCREPLEKLTVRPAELAHLLEVVRAMCVAASSSRHTSKQQHHAAAEANKKLTALADFEAWLSRRHAQVAPGKMHYIVDGPNVAYLNQNFEGGAFRFDYVDKVITELEAQGHVVSVTMPSIYFNEKSLLSVKASTANRRQRKEGKVFHRTRTNADKAFLDKWEATDVAFKCRREVAPDDLFWLYASLFLACPPQQHNVRVVTNDIMRDHIVVLTDRYHISRDLIDRWRDNTLVGVRILDRNLKPDGVVARSSSYQSSAASSTSSPLQMEILDTLPYSLVVQGKGTPSYHVPVVSTSSAVEWLCLTRAAKHHGT</sequence>
<gene>
    <name evidence="1" type="ORF">H257_13668</name>
</gene>
<dbReference type="OrthoDB" id="46913at2759"/>
<dbReference type="GO" id="GO:0001682">
    <property type="term" value="P:tRNA 5'-leader removal"/>
    <property type="evidence" value="ECO:0007669"/>
    <property type="project" value="TreeGrafter"/>
</dbReference>
<proteinExistence type="predicted"/>
<dbReference type="Gene3D" id="3.40.50.11980">
    <property type="match status" value="1"/>
</dbReference>
<name>W4FW73_APHAT</name>
<accession>W4FW73</accession>
<evidence type="ECO:0000313" key="1">
    <source>
        <dbReference type="EMBL" id="ETV70913.1"/>
    </source>
</evidence>
<dbReference type="GeneID" id="20815664"/>